<dbReference type="PANTHER" id="PTHR32322">
    <property type="entry name" value="INNER MEMBRANE TRANSPORTER"/>
    <property type="match status" value="1"/>
</dbReference>
<comment type="subcellular location">
    <subcellularLocation>
        <location evidence="1">Cell membrane</location>
        <topology evidence="1">Multi-pass membrane protein</topology>
    </subcellularLocation>
</comment>
<keyword evidence="3 6" id="KW-0812">Transmembrane</keyword>
<dbReference type="SUPFAM" id="SSF103481">
    <property type="entry name" value="Multidrug resistance efflux transporter EmrE"/>
    <property type="match status" value="2"/>
</dbReference>
<keyword evidence="4 6" id="KW-1133">Transmembrane helix</keyword>
<sequence length="305" mass="33494">MLTVKDKGILLVLATAFISGFSIFINKFGVSVINPYIFTGLKNTLVAVFLFSLLLALGKMKELRKLEKRDWLALSFIGLIGGCIPFLLFFKGLSLTNATQAAFIHKEMFLFIAVFAFFLLRERIEKKFIIGALLLLLGNVFLNKAYSFNFDDLGIGALFILLATLFWSLESVISKKILERLSSNIVAFGRMFFGSLLIMVFLVVTGQINLLAGITTVQIGWVLITSVFLLGYTVTWYAGLKNIPAHLAASILVLGAPITSLISLLSGGSLKIEDLAGVILIILGVIVAIGMERFLRINNRTALNT</sequence>
<evidence type="ECO:0000256" key="6">
    <source>
        <dbReference type="SAM" id="Phobius"/>
    </source>
</evidence>
<dbReference type="PANTHER" id="PTHR32322:SF18">
    <property type="entry name" value="S-ADENOSYLMETHIONINE_S-ADENOSYLHOMOCYSTEINE TRANSPORTER"/>
    <property type="match status" value="1"/>
</dbReference>
<proteinExistence type="predicted"/>
<dbReference type="Pfam" id="PF00892">
    <property type="entry name" value="EamA"/>
    <property type="match status" value="2"/>
</dbReference>
<feature type="transmembrane region" description="Helical" evidence="6">
    <location>
        <begin position="70"/>
        <end position="90"/>
    </location>
</feature>
<evidence type="ECO:0000313" key="8">
    <source>
        <dbReference type="EMBL" id="PIP23051.1"/>
    </source>
</evidence>
<feature type="domain" description="EamA" evidence="7">
    <location>
        <begin position="7"/>
        <end position="142"/>
    </location>
</feature>
<evidence type="ECO:0000256" key="1">
    <source>
        <dbReference type="ARBA" id="ARBA00004651"/>
    </source>
</evidence>
<dbReference type="AlphaFoldDB" id="A0A2G9YX65"/>
<dbReference type="EMBL" id="PCRO01000009">
    <property type="protein sequence ID" value="PIP23051.1"/>
    <property type="molecule type" value="Genomic_DNA"/>
</dbReference>
<comment type="caution">
    <text evidence="8">The sequence shown here is derived from an EMBL/GenBank/DDBJ whole genome shotgun (WGS) entry which is preliminary data.</text>
</comment>
<feature type="transmembrane region" description="Helical" evidence="6">
    <location>
        <begin position="153"/>
        <end position="173"/>
    </location>
</feature>
<dbReference type="GO" id="GO:0005886">
    <property type="term" value="C:plasma membrane"/>
    <property type="evidence" value="ECO:0007669"/>
    <property type="project" value="UniProtKB-SubCell"/>
</dbReference>
<protein>
    <recommendedName>
        <fullName evidence="7">EamA domain-containing protein</fullName>
    </recommendedName>
</protein>
<organism evidence="8 9">
    <name type="scientific">Candidatus Nealsonbacteria bacterium CG23_combo_of_CG06-09_8_20_14_all_39_17</name>
    <dbReference type="NCBI Taxonomy" id="1974722"/>
    <lineage>
        <taxon>Bacteria</taxon>
        <taxon>Candidatus Nealsoniibacteriota</taxon>
    </lineage>
</organism>
<accession>A0A2G9YX65</accession>
<dbReference type="InterPro" id="IPR000620">
    <property type="entry name" value="EamA_dom"/>
</dbReference>
<reference evidence="8 9" key="1">
    <citation type="submission" date="2017-09" db="EMBL/GenBank/DDBJ databases">
        <title>Depth-based differentiation of microbial function through sediment-hosted aquifers and enrichment of novel symbionts in the deep terrestrial subsurface.</title>
        <authorList>
            <person name="Probst A.J."/>
            <person name="Ladd B."/>
            <person name="Jarett J.K."/>
            <person name="Geller-Mcgrath D.E."/>
            <person name="Sieber C.M."/>
            <person name="Emerson J.B."/>
            <person name="Anantharaman K."/>
            <person name="Thomas B.C."/>
            <person name="Malmstrom R."/>
            <person name="Stieglmeier M."/>
            <person name="Klingl A."/>
            <person name="Woyke T."/>
            <person name="Ryan C.M."/>
            <person name="Banfield J.F."/>
        </authorList>
    </citation>
    <scope>NUCLEOTIDE SEQUENCE [LARGE SCALE GENOMIC DNA]</scope>
    <source>
        <strain evidence="8">CG23_combo_of_CG06-09_8_20_14_all_39_17</strain>
    </source>
</reference>
<feature type="transmembrane region" description="Helical" evidence="6">
    <location>
        <begin position="102"/>
        <end position="121"/>
    </location>
</feature>
<evidence type="ECO:0000256" key="3">
    <source>
        <dbReference type="ARBA" id="ARBA00022692"/>
    </source>
</evidence>
<dbReference type="InterPro" id="IPR037185">
    <property type="entry name" value="EmrE-like"/>
</dbReference>
<name>A0A2G9YX65_9BACT</name>
<keyword evidence="5 6" id="KW-0472">Membrane</keyword>
<feature type="transmembrane region" description="Helical" evidence="6">
    <location>
        <begin position="128"/>
        <end position="147"/>
    </location>
</feature>
<feature type="transmembrane region" description="Helical" evidence="6">
    <location>
        <begin position="36"/>
        <end position="58"/>
    </location>
</feature>
<evidence type="ECO:0000259" key="7">
    <source>
        <dbReference type="Pfam" id="PF00892"/>
    </source>
</evidence>
<dbReference type="InterPro" id="IPR050638">
    <property type="entry name" value="AA-Vitamin_Transporters"/>
</dbReference>
<evidence type="ECO:0000256" key="2">
    <source>
        <dbReference type="ARBA" id="ARBA00022475"/>
    </source>
</evidence>
<feature type="transmembrane region" description="Helical" evidence="6">
    <location>
        <begin position="247"/>
        <end position="269"/>
    </location>
</feature>
<feature type="transmembrane region" description="Helical" evidence="6">
    <location>
        <begin position="185"/>
        <end position="204"/>
    </location>
</feature>
<feature type="transmembrane region" description="Helical" evidence="6">
    <location>
        <begin position="9"/>
        <end position="30"/>
    </location>
</feature>
<evidence type="ECO:0000313" key="9">
    <source>
        <dbReference type="Proteomes" id="UP000229976"/>
    </source>
</evidence>
<gene>
    <name evidence="8" type="ORF">COX37_00595</name>
</gene>
<dbReference type="Proteomes" id="UP000229976">
    <property type="component" value="Unassembled WGS sequence"/>
</dbReference>
<feature type="domain" description="EamA" evidence="7">
    <location>
        <begin position="155"/>
        <end position="288"/>
    </location>
</feature>
<feature type="transmembrane region" description="Helical" evidence="6">
    <location>
        <begin position="210"/>
        <end position="235"/>
    </location>
</feature>
<feature type="transmembrane region" description="Helical" evidence="6">
    <location>
        <begin position="275"/>
        <end position="295"/>
    </location>
</feature>
<evidence type="ECO:0000256" key="4">
    <source>
        <dbReference type="ARBA" id="ARBA00022989"/>
    </source>
</evidence>
<evidence type="ECO:0000256" key="5">
    <source>
        <dbReference type="ARBA" id="ARBA00023136"/>
    </source>
</evidence>
<keyword evidence="2" id="KW-1003">Cell membrane</keyword>